<dbReference type="Gene3D" id="3.30.70.270">
    <property type="match status" value="1"/>
</dbReference>
<dbReference type="InterPro" id="IPR021109">
    <property type="entry name" value="Peptidase_aspartic_dom_sf"/>
</dbReference>
<reference evidence="3" key="1">
    <citation type="journal article" date="2020" name="Fungal Divers.">
        <title>Resolving the Mortierellaceae phylogeny through synthesis of multi-gene phylogenetics and phylogenomics.</title>
        <authorList>
            <person name="Vandepol N."/>
            <person name="Liber J."/>
            <person name="Desiro A."/>
            <person name="Na H."/>
            <person name="Kennedy M."/>
            <person name="Barry K."/>
            <person name="Grigoriev I.V."/>
            <person name="Miller A.N."/>
            <person name="O'Donnell K."/>
            <person name="Stajich J.E."/>
            <person name="Bonito G."/>
        </authorList>
    </citation>
    <scope>NUCLEOTIDE SEQUENCE</scope>
    <source>
        <strain evidence="3">KOD948</strain>
    </source>
</reference>
<dbReference type="Gene3D" id="2.40.70.10">
    <property type="entry name" value="Acid Proteases"/>
    <property type="match status" value="1"/>
</dbReference>
<dbReference type="InterPro" id="IPR001969">
    <property type="entry name" value="Aspartic_peptidase_AS"/>
</dbReference>
<feature type="region of interest" description="Disordered" evidence="2">
    <location>
        <begin position="432"/>
        <end position="491"/>
    </location>
</feature>
<dbReference type="GO" id="GO:0004190">
    <property type="term" value="F:aspartic-type endopeptidase activity"/>
    <property type="evidence" value="ECO:0007669"/>
    <property type="project" value="UniProtKB-KW"/>
</dbReference>
<sequence>MSSPAPSQASHGSQSAIPGDTPIGFDIPSIEITNPYMGFASVPNPTVSTAPPQEHQQDQLYGIHEVFNLESYPLEEDRDRETTFTQSLTMAKSELARYQVTKQNLAARYCSVTSQIPHDQDRPQKMAQISQDYRAQDAAIQATMDEVIFRIKSLTTAWENMNDDSALHPELASSKSSSPQLDELGVNFDVKMDPTIPQHASLCRVYKWSSSSLVPVLDRSTKELDFNRIPPLVFADAPILEFKFPKVDPDTLTFDFIKQVIDFLISFKSFYQSRLTKDLFHDVAWTYMSGALRKVEADRQFEYLIRLVPIRQRRWKKIESCLMTIFRFNVMKKEIVTQLCGIKPKTGEDMHSYVDRIEGLISASRASDMDQTLVITITASLSDSGQAQIANRFQKDLQDIDLKSLLAYMRSDDSLLHGKRSDSRAWVMDKHVPQSAKRAIPAVEHDYRLGSKRARSSSDETASRPRNQGYTARGDNSRAQTERKPFPTNRDLTQAQWPCRNTECYKYNRHHKDNECFRHSRPDKFTEMNSRAANRAAGGNRSHNMTYSALAVQVAQLQAEVEVAKQTRMIDTIGQTEVQRTTEDFNNMEVETPSFPYTGAINMSALSGPIYFNAFRGPEEGDDRISVPITIKGQKYTALLDSGAQISAINEKVAADLNIKKGENPNAFFILVEGHVKKPCVITCDRIPLSCNGRSYEWQVGVLNLGYYDFLIGMDLFGRFGFHIEGFRPIIPERRDIYVTEDEKPSLIPDIFPEREREPEYIIKKEQFQKKIERELNRNRGIDPKSHCELDIMRVELKTQSGCTIQEHSRRFYAQVEKEEVDNTVNKWLENGVIVRAPKVDTDNFPLPIISEILEKAAGHKFYSTIDLSQAYHRLPLAED</sequence>
<keyword evidence="1" id="KW-0378">Hydrolase</keyword>
<dbReference type="GO" id="GO:0006508">
    <property type="term" value="P:proteolysis"/>
    <property type="evidence" value="ECO:0007669"/>
    <property type="project" value="InterPro"/>
</dbReference>
<organism evidence="3 4">
    <name type="scientific">Mortierella polycephala</name>
    <dbReference type="NCBI Taxonomy" id="41804"/>
    <lineage>
        <taxon>Eukaryota</taxon>
        <taxon>Fungi</taxon>
        <taxon>Fungi incertae sedis</taxon>
        <taxon>Mucoromycota</taxon>
        <taxon>Mortierellomycotina</taxon>
        <taxon>Mortierellomycetes</taxon>
        <taxon>Mortierellales</taxon>
        <taxon>Mortierellaceae</taxon>
        <taxon>Mortierella</taxon>
    </lineage>
</organism>
<keyword evidence="4" id="KW-1185">Reference proteome</keyword>
<dbReference type="Pfam" id="PF13975">
    <property type="entry name" value="gag-asp_proteas"/>
    <property type="match status" value="1"/>
</dbReference>
<dbReference type="Proteomes" id="UP000726737">
    <property type="component" value="Unassembled WGS sequence"/>
</dbReference>
<protein>
    <submittedName>
        <fullName evidence="3">Uncharacterized protein</fullName>
    </submittedName>
</protein>
<dbReference type="AlphaFoldDB" id="A0A9P6TUL5"/>
<accession>A0A9P6TUL5</accession>
<evidence type="ECO:0000256" key="2">
    <source>
        <dbReference type="SAM" id="MobiDB-lite"/>
    </source>
</evidence>
<keyword evidence="1" id="KW-0064">Aspartyl protease</keyword>
<dbReference type="SUPFAM" id="SSF56672">
    <property type="entry name" value="DNA/RNA polymerases"/>
    <property type="match status" value="1"/>
</dbReference>
<evidence type="ECO:0000313" key="3">
    <source>
        <dbReference type="EMBL" id="KAG0247282.1"/>
    </source>
</evidence>
<evidence type="ECO:0000313" key="4">
    <source>
        <dbReference type="Proteomes" id="UP000726737"/>
    </source>
</evidence>
<dbReference type="SUPFAM" id="SSF50630">
    <property type="entry name" value="Acid proteases"/>
    <property type="match status" value="1"/>
</dbReference>
<dbReference type="OrthoDB" id="2268828at2759"/>
<dbReference type="CDD" id="cd00303">
    <property type="entry name" value="retropepsin_like"/>
    <property type="match status" value="1"/>
</dbReference>
<dbReference type="EMBL" id="JAAAJA010001485">
    <property type="protein sequence ID" value="KAG0247282.1"/>
    <property type="molecule type" value="Genomic_DNA"/>
</dbReference>
<keyword evidence="1" id="KW-0645">Protease</keyword>
<feature type="compositionally biased region" description="Polar residues" evidence="2">
    <location>
        <begin position="1"/>
        <end position="16"/>
    </location>
</feature>
<dbReference type="InterPro" id="IPR043128">
    <property type="entry name" value="Rev_trsase/Diguanyl_cyclase"/>
</dbReference>
<feature type="non-terminal residue" evidence="3">
    <location>
        <position position="1"/>
    </location>
</feature>
<proteinExistence type="predicted"/>
<dbReference type="InterPro" id="IPR043502">
    <property type="entry name" value="DNA/RNA_pol_sf"/>
</dbReference>
<feature type="region of interest" description="Disordered" evidence="2">
    <location>
        <begin position="1"/>
        <end position="28"/>
    </location>
</feature>
<gene>
    <name evidence="3" type="ORF">BG011_001734</name>
</gene>
<evidence type="ECO:0000256" key="1">
    <source>
        <dbReference type="ARBA" id="ARBA00022750"/>
    </source>
</evidence>
<comment type="caution">
    <text evidence="3">The sequence shown here is derived from an EMBL/GenBank/DDBJ whole genome shotgun (WGS) entry which is preliminary data.</text>
</comment>
<dbReference type="PROSITE" id="PS00141">
    <property type="entry name" value="ASP_PROTEASE"/>
    <property type="match status" value="1"/>
</dbReference>
<name>A0A9P6TUL5_9FUNG</name>